<accession>A0A7L2CVP1</accession>
<reference evidence="5 6" key="1">
    <citation type="submission" date="2019-09" db="EMBL/GenBank/DDBJ databases">
        <title>Bird 10,000 Genomes (B10K) Project - Family phase.</title>
        <authorList>
            <person name="Zhang G."/>
        </authorList>
    </citation>
    <scope>NUCLEOTIDE SEQUENCE [LARGE SCALE GENOMIC DNA]</scope>
    <source>
        <strain evidence="5">B10K-DU-001-17</strain>
        <tissue evidence="5">Muscle</tissue>
    </source>
</reference>
<sequence>MDSLLLLCARRVIARRRLPPLPADLYPVLFQLAFLDGRPCVLRDLVAAWPFPVLHVQQLVTRRELLGNHSSMDYVQAIIQGVVAQLRWELEEPSRDSSCQLRVLDMTGRLDSVSSRTPAGWSRGSGTKALATACVAVSRHQEELQRHGVKRHKGCSGVMTAKAPPQPPGVDVHTDLVVDSSSYGILCDVLQTGADGLLRLKCREFHPKHISTLEIVTLLDSLDPSCLRRVDLKLKGLADLLVILPYLSRFPELRSLKLRYSDLDVQHPTSESAIRIRGMARQLGMLPSLRELNLENSSVSGNLRQILCDLQAPLESLELPYSSLVPDDLAFLSQSFYTLALKRLDLSGLNVSQGLLNPLWLLLEKASASLLHLDLSDCHIADSHLAVLLRTLLRCSRLRFLALCGNPLSTAVLKDLLQKTLELPNLYLVVYPIPLDCHTGDPSEFDSDCFDESLDQQLLSAAKAEISQLLKNSGRTDLIWTDNPESLEDLDYFSL</sequence>
<name>A0A7L2CVP1_CATFU</name>
<dbReference type="Gene3D" id="3.80.10.10">
    <property type="entry name" value="Ribonuclease Inhibitor"/>
    <property type="match status" value="1"/>
</dbReference>
<dbReference type="AlphaFoldDB" id="A0A7L2CVP1"/>
<feature type="non-terminal residue" evidence="5">
    <location>
        <position position="495"/>
    </location>
</feature>
<keyword evidence="2" id="KW-0963">Cytoplasm</keyword>
<organism evidence="5 6">
    <name type="scientific">Catharus fuscescens</name>
    <name type="common">Veery</name>
    <name type="synonym">Turdus fuscescens</name>
    <dbReference type="NCBI Taxonomy" id="159581"/>
    <lineage>
        <taxon>Eukaryota</taxon>
        <taxon>Metazoa</taxon>
        <taxon>Chordata</taxon>
        <taxon>Craniata</taxon>
        <taxon>Vertebrata</taxon>
        <taxon>Euteleostomi</taxon>
        <taxon>Archelosauria</taxon>
        <taxon>Archosauria</taxon>
        <taxon>Dinosauria</taxon>
        <taxon>Saurischia</taxon>
        <taxon>Theropoda</taxon>
        <taxon>Coelurosauria</taxon>
        <taxon>Aves</taxon>
        <taxon>Neognathae</taxon>
        <taxon>Neoaves</taxon>
        <taxon>Telluraves</taxon>
        <taxon>Australaves</taxon>
        <taxon>Passeriformes</taxon>
        <taxon>Turdidae</taxon>
        <taxon>Catharus</taxon>
    </lineage>
</organism>
<dbReference type="Proteomes" id="UP000519684">
    <property type="component" value="Unassembled WGS sequence"/>
</dbReference>
<keyword evidence="4" id="KW-0677">Repeat</keyword>
<evidence type="ECO:0000256" key="2">
    <source>
        <dbReference type="ARBA" id="ARBA00022490"/>
    </source>
</evidence>
<evidence type="ECO:0000256" key="4">
    <source>
        <dbReference type="ARBA" id="ARBA00022737"/>
    </source>
</evidence>
<evidence type="ECO:0000313" key="6">
    <source>
        <dbReference type="Proteomes" id="UP000519684"/>
    </source>
</evidence>
<keyword evidence="3" id="KW-0433">Leucine-rich repeat</keyword>
<dbReference type="InterPro" id="IPR032675">
    <property type="entry name" value="LRR_dom_sf"/>
</dbReference>
<dbReference type="PANTHER" id="PTHR14224:SF9">
    <property type="entry name" value="LEUCINE-RICH REPEAT-CONTAINING PROTEIN 14"/>
    <property type="match status" value="1"/>
</dbReference>
<protein>
    <submittedName>
        <fullName evidence="5">LRC14 protein</fullName>
    </submittedName>
</protein>
<evidence type="ECO:0000313" key="5">
    <source>
        <dbReference type="EMBL" id="NXQ41443.1"/>
    </source>
</evidence>
<gene>
    <name evidence="5" type="primary">Lrrc14_1</name>
    <name evidence="5" type="ORF">CATFUS_R14811</name>
</gene>
<keyword evidence="6" id="KW-1185">Reference proteome</keyword>
<evidence type="ECO:0000256" key="3">
    <source>
        <dbReference type="ARBA" id="ARBA00022614"/>
    </source>
</evidence>
<comment type="subcellular location">
    <subcellularLocation>
        <location evidence="1">Cytoplasm</location>
    </subcellularLocation>
</comment>
<dbReference type="PANTHER" id="PTHR14224">
    <property type="entry name" value="SIMILAR TO PREFERENTIALLY EXPRESSED ANTIGEN IN MELANOMA-LIKE 3"/>
    <property type="match status" value="1"/>
</dbReference>
<feature type="non-terminal residue" evidence="5">
    <location>
        <position position="1"/>
    </location>
</feature>
<dbReference type="GO" id="GO:0005737">
    <property type="term" value="C:cytoplasm"/>
    <property type="evidence" value="ECO:0007669"/>
    <property type="project" value="UniProtKB-SubCell"/>
</dbReference>
<dbReference type="EMBL" id="VWYD01009130">
    <property type="protein sequence ID" value="NXQ41443.1"/>
    <property type="molecule type" value="Genomic_DNA"/>
</dbReference>
<proteinExistence type="predicted"/>
<dbReference type="InterPro" id="IPR050694">
    <property type="entry name" value="LRRC14/PRAME"/>
</dbReference>
<evidence type="ECO:0000256" key="1">
    <source>
        <dbReference type="ARBA" id="ARBA00004496"/>
    </source>
</evidence>
<dbReference type="SUPFAM" id="SSF52047">
    <property type="entry name" value="RNI-like"/>
    <property type="match status" value="1"/>
</dbReference>
<comment type="caution">
    <text evidence="5">The sequence shown here is derived from an EMBL/GenBank/DDBJ whole genome shotgun (WGS) entry which is preliminary data.</text>
</comment>